<evidence type="ECO:0000313" key="3">
    <source>
        <dbReference type="Proteomes" id="UP001203972"/>
    </source>
</evidence>
<dbReference type="Proteomes" id="UP001203972">
    <property type="component" value="Unassembled WGS sequence"/>
</dbReference>
<dbReference type="EMBL" id="JAKTMA010000031">
    <property type="protein sequence ID" value="MCR0234331.1"/>
    <property type="molecule type" value="Genomic_DNA"/>
</dbReference>
<gene>
    <name evidence="2" type="ORF">MKC95_16295</name>
</gene>
<evidence type="ECO:0000313" key="2">
    <source>
        <dbReference type="EMBL" id="MCR0234331.1"/>
    </source>
</evidence>
<name>A0AAP2UPW6_CLOIN</name>
<dbReference type="RefSeq" id="WP_008817951.1">
    <property type="nucleotide sequence ID" value="NZ_AP025565.1"/>
</dbReference>
<evidence type="ECO:0000259" key="1">
    <source>
        <dbReference type="Pfam" id="PF12645"/>
    </source>
</evidence>
<accession>A0AAP2UPW6</accession>
<sequence length="78" mass="8867">MENNTKRIPFAVIVAATNGDETAIQEILNFYDSYISKLSLRKLYDEYGNVYMVVDSELKGRIQAAVMDMIANFEIIVV</sequence>
<dbReference type="InterPro" id="IPR024760">
    <property type="entry name" value="HTH_dom_conjug_TS-like"/>
</dbReference>
<proteinExistence type="predicted"/>
<protein>
    <submittedName>
        <fullName evidence="2">Helix-turn-helix domain-containing protein</fullName>
    </submittedName>
</protein>
<dbReference type="AlphaFoldDB" id="A0AAP2UPW6"/>
<organism evidence="2 3">
    <name type="scientific">Clostridium innocuum</name>
    <dbReference type="NCBI Taxonomy" id="1522"/>
    <lineage>
        <taxon>Bacteria</taxon>
        <taxon>Bacillati</taxon>
        <taxon>Bacillota</taxon>
        <taxon>Clostridia</taxon>
        <taxon>Eubacteriales</taxon>
        <taxon>Clostridiaceae</taxon>
        <taxon>Clostridium</taxon>
    </lineage>
</organism>
<feature type="domain" description="Helix-turn-helix conjugative transposon-like" evidence="1">
    <location>
        <begin position="10"/>
        <end position="74"/>
    </location>
</feature>
<dbReference type="Pfam" id="PF12645">
    <property type="entry name" value="HTH_16"/>
    <property type="match status" value="1"/>
</dbReference>
<reference evidence="2" key="1">
    <citation type="journal article" date="2022" name="Clin. Infect. Dis.">
        <title>Association between Clostridium innocuum and antibiotic-associated diarrhea in adults and children: A cross-sectional study and comparative genomics analysis.</title>
        <authorList>
            <person name="Cherny K.E."/>
            <person name="Muscat E.B."/>
            <person name="Balaji A."/>
            <person name="Mukherjee J."/>
            <person name="Ozer E.A."/>
            <person name="Angarone M.P."/>
            <person name="Hauser A.R."/>
            <person name="Sichel J.S."/>
            <person name="Amponsah E."/>
            <person name="Kociolek L.K."/>
        </authorList>
    </citation>
    <scope>NUCLEOTIDE SEQUENCE</scope>
    <source>
        <strain evidence="2">NU1-AC-029v</strain>
    </source>
</reference>
<comment type="caution">
    <text evidence="2">The sequence shown here is derived from an EMBL/GenBank/DDBJ whole genome shotgun (WGS) entry which is preliminary data.</text>
</comment>